<sequence length="136" mass="15521">MHYPTQNSHVVWLVYDGECPVCKTYCKYIRIREAVGELHLVDARLPSTLLDEITDAGLDIDQGMVVKFNNAMYYGPDAIHLLTLLSSPSGIFNRINFYLFRTKLGAKILYPVCKLIRNLALKILGIEYIENLKSIK</sequence>
<reference evidence="1" key="1">
    <citation type="submission" date="2020-08" db="EMBL/GenBank/DDBJ databases">
        <title>Novel species isolated from subtropical streams in China.</title>
        <authorList>
            <person name="Lu H."/>
        </authorList>
    </citation>
    <scope>NUCLEOTIDE SEQUENCE</scope>
    <source>
        <strain evidence="1">KACC 12607</strain>
    </source>
</reference>
<gene>
    <name evidence="1" type="ORF">H8K32_07580</name>
</gene>
<keyword evidence="2" id="KW-1185">Reference proteome</keyword>
<evidence type="ECO:0000313" key="1">
    <source>
        <dbReference type="EMBL" id="MBC3861954.1"/>
    </source>
</evidence>
<dbReference type="AlphaFoldDB" id="A0A923HDV5"/>
<organism evidence="1 2">
    <name type="scientific">Undibacterium jejuense</name>
    <dbReference type="NCBI Taxonomy" id="1344949"/>
    <lineage>
        <taxon>Bacteria</taxon>
        <taxon>Pseudomonadati</taxon>
        <taxon>Pseudomonadota</taxon>
        <taxon>Betaproteobacteria</taxon>
        <taxon>Burkholderiales</taxon>
        <taxon>Oxalobacteraceae</taxon>
        <taxon>Undibacterium</taxon>
    </lineage>
</organism>
<dbReference type="InterPro" id="IPR007263">
    <property type="entry name" value="DCC1-like"/>
</dbReference>
<proteinExistence type="predicted"/>
<dbReference type="Proteomes" id="UP000634011">
    <property type="component" value="Unassembled WGS sequence"/>
</dbReference>
<dbReference type="Pfam" id="PF04134">
    <property type="entry name" value="DCC1-like"/>
    <property type="match status" value="1"/>
</dbReference>
<dbReference type="GO" id="GO:0015035">
    <property type="term" value="F:protein-disulfide reductase activity"/>
    <property type="evidence" value="ECO:0007669"/>
    <property type="project" value="InterPro"/>
</dbReference>
<evidence type="ECO:0000313" key="2">
    <source>
        <dbReference type="Proteomes" id="UP000634011"/>
    </source>
</evidence>
<comment type="caution">
    <text evidence="1">The sequence shown here is derived from an EMBL/GenBank/DDBJ whole genome shotgun (WGS) entry which is preliminary data.</text>
</comment>
<dbReference type="EMBL" id="JACOFV010000005">
    <property type="protein sequence ID" value="MBC3861954.1"/>
    <property type="molecule type" value="Genomic_DNA"/>
</dbReference>
<accession>A0A923HDV5</accession>
<dbReference type="RefSeq" id="WP_186911874.1">
    <property type="nucleotide sequence ID" value="NZ_JACOFV010000005.1"/>
</dbReference>
<protein>
    <submittedName>
        <fullName evidence="1">DUF393 domain-containing protein</fullName>
    </submittedName>
</protein>
<name>A0A923HDV5_9BURK</name>